<dbReference type="EMBL" id="AP019304">
    <property type="protein sequence ID" value="BBH09340.1"/>
    <property type="molecule type" value="Genomic_DNA"/>
</dbReference>
<organism evidence="8">
    <name type="scientific">Prunus dulcis</name>
    <name type="common">Almond</name>
    <name type="synonym">Amygdalus dulcis</name>
    <dbReference type="NCBI Taxonomy" id="3755"/>
    <lineage>
        <taxon>Eukaryota</taxon>
        <taxon>Viridiplantae</taxon>
        <taxon>Streptophyta</taxon>
        <taxon>Embryophyta</taxon>
        <taxon>Tracheophyta</taxon>
        <taxon>Spermatophyta</taxon>
        <taxon>Magnoliopsida</taxon>
        <taxon>eudicotyledons</taxon>
        <taxon>Gunneridae</taxon>
        <taxon>Pentapetalae</taxon>
        <taxon>rosids</taxon>
        <taxon>fabids</taxon>
        <taxon>Rosales</taxon>
        <taxon>Rosaceae</taxon>
        <taxon>Amygdaloideae</taxon>
        <taxon>Amygdaleae</taxon>
        <taxon>Prunus</taxon>
    </lineage>
</organism>
<evidence type="ECO:0000256" key="4">
    <source>
        <dbReference type="ARBA" id="ARBA00022989"/>
    </source>
</evidence>
<feature type="transmembrane region" description="Helical" evidence="6">
    <location>
        <begin position="421"/>
        <end position="443"/>
    </location>
</feature>
<feature type="transmembrane region" description="Helical" evidence="6">
    <location>
        <begin position="164"/>
        <end position="184"/>
    </location>
</feature>
<dbReference type="AlphaFoldDB" id="A0A4Y1RY32"/>
<dbReference type="GO" id="GO:0016020">
    <property type="term" value="C:membrane"/>
    <property type="evidence" value="ECO:0007669"/>
    <property type="project" value="UniProtKB-SubCell"/>
</dbReference>
<evidence type="ECO:0000256" key="1">
    <source>
        <dbReference type="ARBA" id="ARBA00004141"/>
    </source>
</evidence>
<keyword evidence="4 6" id="KW-1133">Transmembrane helix</keyword>
<feature type="region of interest" description="Disordered" evidence="7">
    <location>
        <begin position="1"/>
        <end position="33"/>
    </location>
</feature>
<feature type="transmembrane region" description="Helical" evidence="6">
    <location>
        <begin position="291"/>
        <end position="315"/>
    </location>
</feature>
<sequence>EIFLPNFARKANRKNASQNPDSSPSSLLSPPNPHPQLSFQTFTLLQQSISLFHFTRYPHTSPPKTTLLGSSCVSENLDDSAGNRSIEDGEDDASVSGEVVEVKKEELENPSLWNQMKEIAMFTGPATGLWICGPLMSLIDTVVIGQGSSIELAALGPGTVMCDYMSYVFMFLSIATSNMVATSLARQDKNEVQHQISNLLFVGLTCGFLMLLFTRFFGSWALTAFSGSKNVELISAANTYVQIRGLAWPALLVGWVTQSASLGMKDSWGPLKALAVASAINAVGDVLLCSFLGYGIAGAAWATMVSQVVAGYMMIEALNNKGYNGYAISVPSSKEFLTVLGLAAPVFVTMMSKVAFYSLLVYFATSMGTNTMAAHQVMIQTFCMCTVWGEPLSQTAQSFMPEFIYGVNRSLAKARMLLKSLVIIGAILGSVLGIIGTCVPWLFPNIFTPDQKIIQEMHKVLIPYFLALAVTPPTHSLEGTLLAGRDLKFISLSMSGCFSLGGLLLLLLSSRGYGLAGCWWALVAFQWTRFFLSLQRLISPDGMLFSEDMSRYKLEKLRAVRNIPMPKNEVGTILLSRNVQGSTSRSNEQMEAMLASRKQKGKLHT</sequence>
<dbReference type="PANTHER" id="PTHR42893">
    <property type="entry name" value="PROTEIN DETOXIFICATION 44, CHLOROPLASTIC-RELATED"/>
    <property type="match status" value="1"/>
</dbReference>
<dbReference type="GO" id="GO:0015297">
    <property type="term" value="F:antiporter activity"/>
    <property type="evidence" value="ECO:0007669"/>
    <property type="project" value="InterPro"/>
</dbReference>
<feature type="non-terminal residue" evidence="8">
    <location>
        <position position="1"/>
    </location>
</feature>
<evidence type="ECO:0000256" key="6">
    <source>
        <dbReference type="RuleBase" id="RU004914"/>
    </source>
</evidence>
<keyword evidence="3 6" id="KW-0812">Transmembrane</keyword>
<accession>A0A4Y1RY32</accession>
<feature type="compositionally biased region" description="Polar residues" evidence="7">
    <location>
        <begin position="580"/>
        <end position="589"/>
    </location>
</feature>
<dbReference type="InterPro" id="IPR044644">
    <property type="entry name" value="DinF-like"/>
</dbReference>
<evidence type="ECO:0000256" key="7">
    <source>
        <dbReference type="SAM" id="MobiDB-lite"/>
    </source>
</evidence>
<dbReference type="GO" id="GO:0042910">
    <property type="term" value="F:xenobiotic transmembrane transporter activity"/>
    <property type="evidence" value="ECO:0007669"/>
    <property type="project" value="InterPro"/>
</dbReference>
<feature type="region of interest" description="Disordered" evidence="7">
    <location>
        <begin position="580"/>
        <end position="605"/>
    </location>
</feature>
<protein>
    <recommendedName>
        <fullName evidence="6">Protein DETOXIFICATION</fullName>
    </recommendedName>
    <alternativeName>
        <fullName evidence="6">Multidrug and toxic compound extrusion protein</fullName>
    </alternativeName>
</protein>
<evidence type="ECO:0000256" key="5">
    <source>
        <dbReference type="ARBA" id="ARBA00023136"/>
    </source>
</evidence>
<name>A0A4Y1RY32_PRUDU</name>
<evidence type="ECO:0000256" key="2">
    <source>
        <dbReference type="ARBA" id="ARBA00010199"/>
    </source>
</evidence>
<comment type="caution">
    <text evidence="6">Lacks conserved residue(s) required for the propagation of feature annotation.</text>
</comment>
<feature type="transmembrane region" description="Helical" evidence="6">
    <location>
        <begin position="336"/>
        <end position="363"/>
    </location>
</feature>
<proteinExistence type="inferred from homology"/>
<dbReference type="Pfam" id="PF01554">
    <property type="entry name" value="MatE"/>
    <property type="match status" value="1"/>
</dbReference>
<reference evidence="8" key="1">
    <citation type="journal article" date="2019" name="Science">
        <title>Mutation of a bHLH transcription factor allowed almond domestication.</title>
        <authorList>
            <person name="Sanchez-Perez R."/>
            <person name="Pavan S."/>
            <person name="Mazzeo R."/>
            <person name="Moldovan C."/>
            <person name="Aiese Cigliano R."/>
            <person name="Del Cueto J."/>
            <person name="Ricciardi F."/>
            <person name="Lotti C."/>
            <person name="Ricciardi L."/>
            <person name="Dicenta F."/>
            <person name="Lopez-Marques R.L."/>
            <person name="Lindberg Moller B."/>
        </authorList>
    </citation>
    <scope>NUCLEOTIDE SEQUENCE</scope>
</reference>
<evidence type="ECO:0000256" key="3">
    <source>
        <dbReference type="ARBA" id="ARBA00022692"/>
    </source>
</evidence>
<gene>
    <name evidence="8" type="ORF">Prudu_021804</name>
</gene>
<dbReference type="PANTHER" id="PTHR42893:SF9">
    <property type="entry name" value="PROTEIN DETOXIFICATION 46, CHLOROPLASTIC"/>
    <property type="match status" value="1"/>
</dbReference>
<dbReference type="CDD" id="cd13136">
    <property type="entry name" value="MATE_DinF_like"/>
    <property type="match status" value="1"/>
</dbReference>
<feature type="transmembrane region" description="Helical" evidence="6">
    <location>
        <begin position="119"/>
        <end position="144"/>
    </location>
</feature>
<feature type="compositionally biased region" description="Low complexity" evidence="7">
    <location>
        <begin position="17"/>
        <end position="33"/>
    </location>
</feature>
<evidence type="ECO:0000313" key="8">
    <source>
        <dbReference type="EMBL" id="BBH09340.1"/>
    </source>
</evidence>
<comment type="subcellular location">
    <subcellularLocation>
        <location evidence="1">Membrane</location>
        <topology evidence="1">Multi-pass membrane protein</topology>
    </subcellularLocation>
</comment>
<dbReference type="InterPro" id="IPR002528">
    <property type="entry name" value="MATE_fam"/>
</dbReference>
<keyword evidence="5 6" id="KW-0472">Membrane</keyword>
<feature type="transmembrane region" description="Helical" evidence="6">
    <location>
        <begin position="196"/>
        <end position="217"/>
    </location>
</feature>
<feature type="transmembrane region" description="Helical" evidence="6">
    <location>
        <begin position="489"/>
        <end position="507"/>
    </location>
</feature>
<comment type="similarity">
    <text evidence="2 6">Belongs to the multi antimicrobial extrusion (MATE) (TC 2.A.66.1) family.</text>
</comment>